<reference evidence="1" key="1">
    <citation type="journal article" date="2021" name="Proc. Natl. Acad. Sci. U.S.A.">
        <title>A Catalog of Tens of Thousands of Viruses from Human Metagenomes Reveals Hidden Associations with Chronic Diseases.</title>
        <authorList>
            <person name="Tisza M.J."/>
            <person name="Buck C.B."/>
        </authorList>
    </citation>
    <scope>NUCLEOTIDE SEQUENCE</scope>
    <source>
        <strain evidence="1">CtqwY3</strain>
    </source>
</reference>
<sequence length="140" mass="16402">MEKDLVKFNEKIEFLNSKDICRYIDEKGNLIMLPLSQLFLSCEFLELEEPQLKIAIFQGEVDKALEYEKATILRKKDKFEVTKNEKDKGTIVETEVEVSKIWVVRNGLKLAKSYNNMNEAISYVKDYNDNLMKIAKLIEE</sequence>
<name>A0A8S5S7I5_9CAUD</name>
<organism evidence="1">
    <name type="scientific">Siphoviridae sp. ctqwY3</name>
    <dbReference type="NCBI Taxonomy" id="2827951"/>
    <lineage>
        <taxon>Viruses</taxon>
        <taxon>Duplodnaviria</taxon>
        <taxon>Heunggongvirae</taxon>
        <taxon>Uroviricota</taxon>
        <taxon>Caudoviricetes</taxon>
    </lineage>
</organism>
<dbReference type="EMBL" id="BK032541">
    <property type="protein sequence ID" value="DAF46639.1"/>
    <property type="molecule type" value="Genomic_DNA"/>
</dbReference>
<proteinExistence type="predicted"/>
<evidence type="ECO:0000313" key="1">
    <source>
        <dbReference type="EMBL" id="DAF46639.1"/>
    </source>
</evidence>
<protein>
    <submittedName>
        <fullName evidence="1">Uncharacterized protein</fullName>
    </submittedName>
</protein>
<accession>A0A8S5S7I5</accession>